<comment type="caution">
    <text evidence="1">The sequence shown here is derived from an EMBL/GenBank/DDBJ whole genome shotgun (WGS) entry which is preliminary data.</text>
</comment>
<dbReference type="AlphaFoldDB" id="A0A445DRW5"/>
<evidence type="ECO:0000313" key="2">
    <source>
        <dbReference type="Proteomes" id="UP000289738"/>
    </source>
</evidence>
<proteinExistence type="predicted"/>
<evidence type="ECO:0000313" key="1">
    <source>
        <dbReference type="EMBL" id="RYR65922.1"/>
    </source>
</evidence>
<sequence length="85" mass="10031">MEYNILFNQMMMYRTMKKTKDELVIYLAACNNGFKAGCRPFIKLDAIFLKCYFGGQLLTINVMMGVKHIFCCMHMWKKPEQEMEG</sequence>
<reference evidence="1 2" key="1">
    <citation type="submission" date="2019-01" db="EMBL/GenBank/DDBJ databases">
        <title>Sequencing of cultivated peanut Arachis hypogaea provides insights into genome evolution and oil improvement.</title>
        <authorList>
            <person name="Chen X."/>
        </authorList>
    </citation>
    <scope>NUCLEOTIDE SEQUENCE [LARGE SCALE GENOMIC DNA]</scope>
    <source>
        <strain evidence="2">cv. Fuhuasheng</strain>
        <tissue evidence="1">Leaves</tissue>
    </source>
</reference>
<organism evidence="1 2">
    <name type="scientific">Arachis hypogaea</name>
    <name type="common">Peanut</name>
    <dbReference type="NCBI Taxonomy" id="3818"/>
    <lineage>
        <taxon>Eukaryota</taxon>
        <taxon>Viridiplantae</taxon>
        <taxon>Streptophyta</taxon>
        <taxon>Embryophyta</taxon>
        <taxon>Tracheophyta</taxon>
        <taxon>Spermatophyta</taxon>
        <taxon>Magnoliopsida</taxon>
        <taxon>eudicotyledons</taxon>
        <taxon>Gunneridae</taxon>
        <taxon>Pentapetalae</taxon>
        <taxon>rosids</taxon>
        <taxon>fabids</taxon>
        <taxon>Fabales</taxon>
        <taxon>Fabaceae</taxon>
        <taxon>Papilionoideae</taxon>
        <taxon>50 kb inversion clade</taxon>
        <taxon>dalbergioids sensu lato</taxon>
        <taxon>Dalbergieae</taxon>
        <taxon>Pterocarpus clade</taxon>
        <taxon>Arachis</taxon>
    </lineage>
</organism>
<keyword evidence="2" id="KW-1185">Reference proteome</keyword>
<name>A0A445DRW5_ARAHY</name>
<dbReference type="EMBL" id="SDMP01000003">
    <property type="protein sequence ID" value="RYR65922.1"/>
    <property type="molecule type" value="Genomic_DNA"/>
</dbReference>
<dbReference type="Proteomes" id="UP000289738">
    <property type="component" value="Chromosome A03"/>
</dbReference>
<gene>
    <name evidence="1" type="ORF">Ahy_A03g011846</name>
</gene>
<protein>
    <submittedName>
        <fullName evidence="1">Uncharacterized protein</fullName>
    </submittedName>
</protein>
<accession>A0A445DRW5</accession>